<dbReference type="Pfam" id="PF03631">
    <property type="entry name" value="Virul_fac_BrkB"/>
    <property type="match status" value="1"/>
</dbReference>
<dbReference type="EMBL" id="AOIM01000017">
    <property type="protein sequence ID" value="ELY92723.1"/>
    <property type="molecule type" value="Genomic_DNA"/>
</dbReference>
<evidence type="ECO:0000313" key="8">
    <source>
        <dbReference type="EMBL" id="ELY92723.1"/>
    </source>
</evidence>
<feature type="compositionally biased region" description="Polar residues" evidence="6">
    <location>
        <begin position="262"/>
        <end position="275"/>
    </location>
</feature>
<accession>M0A5U7</accession>
<reference evidence="8 9" key="1">
    <citation type="journal article" date="2014" name="PLoS Genet.">
        <title>Phylogenetically driven sequencing of extremely halophilic archaea reveals strategies for static and dynamic osmo-response.</title>
        <authorList>
            <person name="Becker E.A."/>
            <person name="Seitzer P.M."/>
            <person name="Tritt A."/>
            <person name="Larsen D."/>
            <person name="Krusor M."/>
            <person name="Yao A.I."/>
            <person name="Wu D."/>
            <person name="Madern D."/>
            <person name="Eisen J.A."/>
            <person name="Darling A.E."/>
            <person name="Facciotti M.T."/>
        </authorList>
    </citation>
    <scope>NUCLEOTIDE SEQUENCE [LARGE SCALE GENOMIC DNA]</scope>
    <source>
        <strain evidence="8 9">JCM 10989</strain>
    </source>
</reference>
<evidence type="ECO:0000313" key="9">
    <source>
        <dbReference type="Proteomes" id="UP000011519"/>
    </source>
</evidence>
<dbReference type="NCBIfam" id="TIGR00765">
    <property type="entry name" value="yihY_not_rbn"/>
    <property type="match status" value="1"/>
</dbReference>
<keyword evidence="5 7" id="KW-0472">Membrane</keyword>
<feature type="transmembrane region" description="Helical" evidence="7">
    <location>
        <begin position="221"/>
        <end position="254"/>
    </location>
</feature>
<dbReference type="PATRIC" id="fig|1227493.4.peg.1414"/>
<keyword evidence="2" id="KW-1003">Cell membrane</keyword>
<feature type="transmembrane region" description="Helical" evidence="7">
    <location>
        <begin position="435"/>
        <end position="462"/>
    </location>
</feature>
<comment type="caution">
    <text evidence="8">The sequence shown here is derived from an EMBL/GenBank/DDBJ whole genome shotgun (WGS) entry which is preliminary data.</text>
</comment>
<gene>
    <name evidence="8" type="ORF">C483_07142</name>
</gene>
<dbReference type="PANTHER" id="PTHR30213">
    <property type="entry name" value="INNER MEMBRANE PROTEIN YHJD"/>
    <property type="match status" value="1"/>
</dbReference>
<feature type="transmembrane region" description="Helical" evidence="7">
    <location>
        <begin position="133"/>
        <end position="157"/>
    </location>
</feature>
<dbReference type="RefSeq" id="WP_006652654.1">
    <property type="nucleotide sequence ID" value="NZ_AOIM01000017.1"/>
</dbReference>
<name>M0A5U7_9EURY</name>
<dbReference type="Proteomes" id="UP000011519">
    <property type="component" value="Unassembled WGS sequence"/>
</dbReference>
<evidence type="ECO:0000256" key="2">
    <source>
        <dbReference type="ARBA" id="ARBA00022475"/>
    </source>
</evidence>
<keyword evidence="3 7" id="KW-0812">Transmembrane</keyword>
<comment type="subcellular location">
    <subcellularLocation>
        <location evidence="1">Cell membrane</location>
        <topology evidence="1">Multi-pass membrane protein</topology>
    </subcellularLocation>
</comment>
<evidence type="ECO:0000256" key="6">
    <source>
        <dbReference type="SAM" id="MobiDB-lite"/>
    </source>
</evidence>
<evidence type="ECO:0000256" key="1">
    <source>
        <dbReference type="ARBA" id="ARBA00004651"/>
    </source>
</evidence>
<feature type="transmembrane region" description="Helical" evidence="7">
    <location>
        <begin position="163"/>
        <end position="183"/>
    </location>
</feature>
<feature type="region of interest" description="Disordered" evidence="6">
    <location>
        <begin position="262"/>
        <end position="359"/>
    </location>
</feature>
<dbReference type="AlphaFoldDB" id="M0A5U7"/>
<feature type="transmembrane region" description="Helical" evidence="7">
    <location>
        <begin position="31"/>
        <end position="53"/>
    </location>
</feature>
<keyword evidence="4 7" id="KW-1133">Transmembrane helix</keyword>
<evidence type="ECO:0000256" key="3">
    <source>
        <dbReference type="ARBA" id="ARBA00022692"/>
    </source>
</evidence>
<feature type="compositionally biased region" description="Basic and acidic residues" evidence="6">
    <location>
        <begin position="350"/>
        <end position="359"/>
    </location>
</feature>
<dbReference type="GO" id="GO:0005886">
    <property type="term" value="C:plasma membrane"/>
    <property type="evidence" value="ECO:0007669"/>
    <property type="project" value="UniProtKB-SubCell"/>
</dbReference>
<dbReference type="InterPro" id="IPR017039">
    <property type="entry name" value="Virul_fac_BrkB"/>
</dbReference>
<dbReference type="OrthoDB" id="202693at2157"/>
<evidence type="ECO:0000256" key="4">
    <source>
        <dbReference type="ARBA" id="ARBA00022989"/>
    </source>
</evidence>
<evidence type="ECO:0000256" key="5">
    <source>
        <dbReference type="ARBA" id="ARBA00023136"/>
    </source>
</evidence>
<feature type="transmembrane region" description="Helical" evidence="7">
    <location>
        <begin position="409"/>
        <end position="429"/>
    </location>
</feature>
<protein>
    <submittedName>
        <fullName evidence="8">Ribonuclease BN</fullName>
    </submittedName>
</protein>
<feature type="transmembrane region" description="Helical" evidence="7">
    <location>
        <begin position="195"/>
        <end position="215"/>
    </location>
</feature>
<evidence type="ECO:0000256" key="7">
    <source>
        <dbReference type="SAM" id="Phobius"/>
    </source>
</evidence>
<dbReference type="PANTHER" id="PTHR30213:SF0">
    <property type="entry name" value="UPF0761 MEMBRANE PROTEIN YIHY"/>
    <property type="match status" value="1"/>
</dbReference>
<keyword evidence="9" id="KW-1185">Reference proteome</keyword>
<proteinExistence type="predicted"/>
<organism evidence="8 9">
    <name type="scientific">Natrialba hulunbeirensis JCM 10989</name>
    <dbReference type="NCBI Taxonomy" id="1227493"/>
    <lineage>
        <taxon>Archaea</taxon>
        <taxon>Methanobacteriati</taxon>
        <taxon>Methanobacteriota</taxon>
        <taxon>Stenosarchaea group</taxon>
        <taxon>Halobacteria</taxon>
        <taxon>Halobacteriales</taxon>
        <taxon>Natrialbaceae</taxon>
        <taxon>Natrialba</taxon>
    </lineage>
</organism>
<feature type="compositionally biased region" description="Low complexity" evidence="6">
    <location>
        <begin position="294"/>
        <end position="324"/>
    </location>
</feature>
<sequence>MLERRDDHIETGKRIVRLARTEQLTLLSAGVAFYGFISLVPLMLLALGIAASIGGESLAARLTAGAGDVLTPAAQEVLAETIVDDTGRQSATVVGALGLLWGSSRVLRGLDRAFSEIYGTAGSKSLLDTFWDATIVFLAISAGLALVGGLELVIQFVPIVRAIGPLFILLALFVTFLPLYVIFPGKDVSVREAIPGVLIAAVGWLALSRAFSLYANVATGYALYGALGAVFLVLIWLYAGAIILVFGAVCNAVLADREVDRQLQSPGARQVQTEAMTDDATGADEGTPTEHSESSGPSDPSASSDPSEPSEPSESTTSDTPDASGTVDEPGESTETDRARSTGQRRASARTRDRSDDPEVLREEIERLRDRVETFEKNVERRTVEKESLESELKRYVRRRVRHSHAHGWGPYLVLLYGTAMAIAAFYFLSGGWAILAMFVVWTSTLGVYLLMVLFGAGMSVLGIPGRLRDRIGDWRS</sequence>
<dbReference type="STRING" id="1227493.C483_07142"/>